<evidence type="ECO:0000313" key="2">
    <source>
        <dbReference type="Proteomes" id="UP000468766"/>
    </source>
</evidence>
<dbReference type="InterPro" id="IPR029063">
    <property type="entry name" value="SAM-dependent_MTases_sf"/>
</dbReference>
<dbReference type="RefSeq" id="WP_151619180.1">
    <property type="nucleotide sequence ID" value="NZ_WBXO01000003.1"/>
</dbReference>
<dbReference type="Pfam" id="PF13489">
    <property type="entry name" value="Methyltransf_23"/>
    <property type="match status" value="1"/>
</dbReference>
<name>A0A6I0F1T8_9FIRM</name>
<dbReference type="AlphaFoldDB" id="A0A6I0F1T8"/>
<dbReference type="GO" id="GO:0008168">
    <property type="term" value="F:methyltransferase activity"/>
    <property type="evidence" value="ECO:0007669"/>
    <property type="project" value="UniProtKB-KW"/>
</dbReference>
<keyword evidence="1" id="KW-0808">Transferase</keyword>
<keyword evidence="2" id="KW-1185">Reference proteome</keyword>
<dbReference type="PANTHER" id="PTHR43861">
    <property type="entry name" value="TRANS-ACONITATE 2-METHYLTRANSFERASE-RELATED"/>
    <property type="match status" value="1"/>
</dbReference>
<proteinExistence type="predicted"/>
<sequence length="258" mass="29655">MNNKKHDYCDPYDKNEPFYWMKLEHLGRYLYGAYLAKEKNYRRIVDGASANGYGSLLLASLPSVEEVIGLELSDFLVNEAWRLAEQEKNKKVSFKLCDLEEDAFAAASIAGPIDMVISFETLEHLEKPKQALRQFHQLLTDDGLLLLSVPNAYYEAKNKEGKSKNPHHKHLFDVSSISALLEDEGFKVQKVLGQPLANTCLYREKTIVNLYKYDVQEVQSFYNQSKEGLYYFSRLFAWPEVDQVEGSYSIIVEATKKL</sequence>
<organism evidence="1 2">
    <name type="scientific">Heliorestis acidaminivorans</name>
    <dbReference type="NCBI Taxonomy" id="553427"/>
    <lineage>
        <taxon>Bacteria</taxon>
        <taxon>Bacillati</taxon>
        <taxon>Bacillota</taxon>
        <taxon>Clostridia</taxon>
        <taxon>Eubacteriales</taxon>
        <taxon>Heliobacteriaceae</taxon>
        <taxon>Heliorestis</taxon>
    </lineage>
</organism>
<accession>A0A6I0F1T8</accession>
<protein>
    <submittedName>
        <fullName evidence="1">Class I SAM-dependent methyltransferase</fullName>
    </submittedName>
</protein>
<dbReference type="Proteomes" id="UP000468766">
    <property type="component" value="Unassembled WGS sequence"/>
</dbReference>
<comment type="caution">
    <text evidence="1">The sequence shown here is derived from an EMBL/GenBank/DDBJ whole genome shotgun (WGS) entry which is preliminary data.</text>
</comment>
<evidence type="ECO:0000313" key="1">
    <source>
        <dbReference type="EMBL" id="KAB2953278.1"/>
    </source>
</evidence>
<dbReference type="GO" id="GO:0032259">
    <property type="term" value="P:methylation"/>
    <property type="evidence" value="ECO:0007669"/>
    <property type="project" value="UniProtKB-KW"/>
</dbReference>
<reference evidence="1 2" key="1">
    <citation type="submission" date="2019-10" db="EMBL/GenBank/DDBJ databases">
        <title>Whole-genome sequence of the extremophile Heliorestis acidaminivorans DSM 24790.</title>
        <authorList>
            <person name="Kyndt J.A."/>
            <person name="Meyer T.E."/>
        </authorList>
    </citation>
    <scope>NUCLEOTIDE SEQUENCE [LARGE SCALE GENOMIC DNA]</scope>
    <source>
        <strain evidence="1 2">DSM 24790</strain>
    </source>
</reference>
<dbReference type="CDD" id="cd02440">
    <property type="entry name" value="AdoMet_MTases"/>
    <property type="match status" value="1"/>
</dbReference>
<dbReference type="EMBL" id="WBXO01000003">
    <property type="protein sequence ID" value="KAB2953278.1"/>
    <property type="molecule type" value="Genomic_DNA"/>
</dbReference>
<dbReference type="Gene3D" id="3.40.50.150">
    <property type="entry name" value="Vaccinia Virus protein VP39"/>
    <property type="match status" value="1"/>
</dbReference>
<keyword evidence="1" id="KW-0489">Methyltransferase</keyword>
<dbReference type="SUPFAM" id="SSF53335">
    <property type="entry name" value="S-adenosyl-L-methionine-dependent methyltransferases"/>
    <property type="match status" value="1"/>
</dbReference>
<dbReference type="OrthoDB" id="9810615at2"/>
<gene>
    <name evidence="1" type="ORF">F9B85_05035</name>
</gene>